<dbReference type="AlphaFoldDB" id="A0A0S7EBE6"/>
<dbReference type="GO" id="GO:0000287">
    <property type="term" value="F:magnesium ion binding"/>
    <property type="evidence" value="ECO:0007669"/>
    <property type="project" value="UniProtKB-UniRule"/>
</dbReference>
<keyword evidence="2 7" id="KW-0963">Cytoplasm</keyword>
<gene>
    <name evidence="7" type="primary">ppa</name>
    <name evidence="8" type="ORF">AS202_08760</name>
</gene>
<sequence>MNTFETFDAFVEIPAGSRNKYEYDFDLKRLRFDRLLYSNMRYPADYGFIPETLALDGDPLDVLVMFTEPSLPGMVVEVKPVGVFYMADDKGQDEKILCVPVSDPIMNKLNDIQDVNEHFKKEVEHFFKVYKDLENKTVTTDGFGDKAAAVQLIKECTERFEKLENKAEGLFSIRY</sequence>
<dbReference type="EMBL" id="CP013690">
    <property type="protein sequence ID" value="ALU26230.1"/>
    <property type="molecule type" value="Genomic_DNA"/>
</dbReference>
<dbReference type="InterPro" id="IPR008162">
    <property type="entry name" value="Pyrophosphatase"/>
</dbReference>
<comment type="similarity">
    <text evidence="7">Belongs to the PPase family.</text>
</comment>
<dbReference type="CDD" id="cd00412">
    <property type="entry name" value="pyrophosphatase"/>
    <property type="match status" value="1"/>
</dbReference>
<proteinExistence type="inferred from homology"/>
<dbReference type="SUPFAM" id="SSF50324">
    <property type="entry name" value="Inorganic pyrophosphatase"/>
    <property type="match status" value="1"/>
</dbReference>
<protein>
    <recommendedName>
        <fullName evidence="7">Inorganic pyrophosphatase</fullName>
        <ecNumber evidence="7">3.6.1.1</ecNumber>
    </recommendedName>
    <alternativeName>
        <fullName evidence="7">Pyrophosphate phospho-hydrolase</fullName>
        <shortName evidence="7">PPase</shortName>
    </alternativeName>
</protein>
<name>A0A0S7EBE6_9FLAO</name>
<dbReference type="GO" id="GO:0006796">
    <property type="term" value="P:phosphate-containing compound metabolic process"/>
    <property type="evidence" value="ECO:0007669"/>
    <property type="project" value="InterPro"/>
</dbReference>
<dbReference type="eggNOG" id="COG0221">
    <property type="taxonomic scope" value="Bacteria"/>
</dbReference>
<comment type="cofactor">
    <cofactor evidence="1 7">
        <name>Mg(2+)</name>
        <dbReference type="ChEBI" id="CHEBI:18420"/>
    </cofactor>
</comment>
<feature type="binding site" evidence="7">
    <location>
        <position position="20"/>
    </location>
    <ligand>
        <name>substrate</name>
    </ligand>
</feature>
<dbReference type="GO" id="GO:0005737">
    <property type="term" value="C:cytoplasm"/>
    <property type="evidence" value="ECO:0007669"/>
    <property type="project" value="UniProtKB-SubCell"/>
</dbReference>
<evidence type="ECO:0000313" key="8">
    <source>
        <dbReference type="EMBL" id="ALU26230.1"/>
    </source>
</evidence>
<reference evidence="8 9" key="1">
    <citation type="journal article" date="2016" name="J. Zhejiang Univ. Sci. B">
        <title>Antibiotic resistance mechanisms of Myroides sp.</title>
        <authorList>
            <person name="Hu S."/>
            <person name="Yuan S."/>
            <person name="Qu H."/>
            <person name="Jiang T."/>
            <person name="Zhou Y."/>
            <person name="Wang M."/>
            <person name="Ming D."/>
        </authorList>
    </citation>
    <scope>NUCLEOTIDE SEQUENCE [LARGE SCALE GENOMIC DNA]</scope>
    <source>
        <strain evidence="8 9">PR63039</strain>
    </source>
</reference>
<evidence type="ECO:0000256" key="7">
    <source>
        <dbReference type="HAMAP-Rule" id="MF_00209"/>
    </source>
</evidence>
<dbReference type="Gene3D" id="3.90.80.10">
    <property type="entry name" value="Inorganic pyrophosphatase"/>
    <property type="match status" value="1"/>
</dbReference>
<evidence type="ECO:0000313" key="9">
    <source>
        <dbReference type="Proteomes" id="UP000069030"/>
    </source>
</evidence>
<feature type="binding site" evidence="7">
    <location>
        <position position="61"/>
    </location>
    <ligand>
        <name>Mg(2+)</name>
        <dbReference type="ChEBI" id="CHEBI:18420"/>
        <label>1</label>
    </ligand>
</feature>
<comment type="subcellular location">
    <subcellularLocation>
        <location evidence="7">Cytoplasm</location>
    </subcellularLocation>
</comment>
<dbReference type="Pfam" id="PF00719">
    <property type="entry name" value="Pyrophosphatase"/>
    <property type="match status" value="1"/>
</dbReference>
<dbReference type="Proteomes" id="UP000069030">
    <property type="component" value="Chromosome"/>
</dbReference>
<accession>A0A0S7EBE6</accession>
<dbReference type="RefSeq" id="WP_006257253.1">
    <property type="nucleotide sequence ID" value="NZ_BCMQ01000013.1"/>
</dbReference>
<comment type="function">
    <text evidence="7">Catalyzes the hydrolysis of inorganic pyrophosphate (PPi) forming two phosphate ions.</text>
</comment>
<keyword evidence="3 7" id="KW-0479">Metal-binding</keyword>
<comment type="subunit">
    <text evidence="7">Homohexamer.</text>
</comment>
<evidence type="ECO:0000256" key="4">
    <source>
        <dbReference type="ARBA" id="ARBA00022801"/>
    </source>
</evidence>
<dbReference type="KEGG" id="mod:AS202_08760"/>
<feature type="binding site" evidence="7">
    <location>
        <position position="46"/>
    </location>
    <ligand>
        <name>substrate</name>
    </ligand>
</feature>
<feature type="binding site" evidence="7">
    <location>
        <position position="34"/>
    </location>
    <ligand>
        <name>substrate</name>
    </ligand>
</feature>
<keyword evidence="4 7" id="KW-0378">Hydrolase</keyword>
<dbReference type="GO" id="GO:0004427">
    <property type="term" value="F:inorganic diphosphate phosphatase activity"/>
    <property type="evidence" value="ECO:0007669"/>
    <property type="project" value="UniProtKB-UniRule"/>
</dbReference>
<dbReference type="PANTHER" id="PTHR10286">
    <property type="entry name" value="INORGANIC PYROPHOSPHATASE"/>
    <property type="match status" value="1"/>
</dbReference>
<dbReference type="GeneID" id="66974892"/>
<evidence type="ECO:0000256" key="1">
    <source>
        <dbReference type="ARBA" id="ARBA00001946"/>
    </source>
</evidence>
<dbReference type="FunFam" id="3.90.80.10:FF:000003">
    <property type="entry name" value="Inorganic pyrophosphatase"/>
    <property type="match status" value="1"/>
</dbReference>
<dbReference type="EC" id="3.6.1.1" evidence="7"/>
<feature type="binding site" evidence="7">
    <location>
        <position position="56"/>
    </location>
    <ligand>
        <name>Mg(2+)</name>
        <dbReference type="ChEBI" id="CHEBI:18420"/>
        <label>1</label>
    </ligand>
</feature>
<dbReference type="PROSITE" id="PS00387">
    <property type="entry name" value="PPASE"/>
    <property type="match status" value="1"/>
</dbReference>
<feature type="binding site" evidence="7">
    <location>
        <position position="93"/>
    </location>
    <ligand>
        <name>Mg(2+)</name>
        <dbReference type="ChEBI" id="CHEBI:18420"/>
        <label>1</label>
    </ligand>
</feature>
<dbReference type="HAMAP" id="MF_00209">
    <property type="entry name" value="Inorganic_PPase"/>
    <property type="match status" value="1"/>
</dbReference>
<evidence type="ECO:0000256" key="5">
    <source>
        <dbReference type="ARBA" id="ARBA00022842"/>
    </source>
</evidence>
<evidence type="ECO:0000256" key="3">
    <source>
        <dbReference type="ARBA" id="ARBA00022723"/>
    </source>
</evidence>
<evidence type="ECO:0000256" key="2">
    <source>
        <dbReference type="ARBA" id="ARBA00022490"/>
    </source>
</evidence>
<organism evidence="8 9">
    <name type="scientific">Myroides odoratimimus</name>
    <dbReference type="NCBI Taxonomy" id="76832"/>
    <lineage>
        <taxon>Bacteria</taxon>
        <taxon>Pseudomonadati</taxon>
        <taxon>Bacteroidota</taxon>
        <taxon>Flavobacteriia</taxon>
        <taxon>Flavobacteriales</taxon>
        <taxon>Flavobacteriaceae</taxon>
        <taxon>Myroides</taxon>
    </lineage>
</organism>
<feature type="binding site" evidence="7">
    <location>
        <position position="61"/>
    </location>
    <ligand>
        <name>Mg(2+)</name>
        <dbReference type="ChEBI" id="CHEBI:18420"/>
        <label>2</label>
    </ligand>
</feature>
<dbReference type="InterPro" id="IPR036649">
    <property type="entry name" value="Pyrophosphatase_sf"/>
</dbReference>
<comment type="catalytic activity">
    <reaction evidence="6 7">
        <text>diphosphate + H2O = 2 phosphate + H(+)</text>
        <dbReference type="Rhea" id="RHEA:24576"/>
        <dbReference type="ChEBI" id="CHEBI:15377"/>
        <dbReference type="ChEBI" id="CHEBI:15378"/>
        <dbReference type="ChEBI" id="CHEBI:33019"/>
        <dbReference type="ChEBI" id="CHEBI:43474"/>
        <dbReference type="EC" id="3.6.1.1"/>
    </reaction>
</comment>
<evidence type="ECO:0000256" key="6">
    <source>
        <dbReference type="ARBA" id="ARBA00047820"/>
    </source>
</evidence>
<feature type="binding site" evidence="7">
    <location>
        <position position="130"/>
    </location>
    <ligand>
        <name>substrate</name>
    </ligand>
</feature>
<keyword evidence="5 7" id="KW-0460">Magnesium</keyword>